<accession>K2BVF3</accession>
<feature type="transmembrane region" description="Helical" evidence="1">
    <location>
        <begin position="351"/>
        <end position="375"/>
    </location>
</feature>
<dbReference type="Gene3D" id="3.90.550.10">
    <property type="entry name" value="Spore Coat Polysaccharide Biosynthesis Protein SpsA, Chain A"/>
    <property type="match status" value="1"/>
</dbReference>
<keyword evidence="1" id="KW-0472">Membrane</keyword>
<dbReference type="InterPro" id="IPR029044">
    <property type="entry name" value="Nucleotide-diphossugar_trans"/>
</dbReference>
<dbReference type="EMBL" id="AMFJ01021646">
    <property type="protein sequence ID" value="EKD66189.1"/>
    <property type="molecule type" value="Genomic_DNA"/>
</dbReference>
<dbReference type="SUPFAM" id="SSF53448">
    <property type="entry name" value="Nucleotide-diphospho-sugar transferases"/>
    <property type="match status" value="1"/>
</dbReference>
<sequence length="379" mass="46596">MTNKKISVIIPALNEWKVIRYAVSRVFEAFKKYNLKGECIIMNSSTDWGITKAEAEKLWARVISIPKQWLWKAYIDSIEHITWDYIIMWDADGTYDFMEMDRFIIKLDDWYDFVMWTRLKWNIHKWAMPWKNRYIWTPFLTFFINFFFKAWISDCNSWLRALTLEAFKKIKLESWGWEYASEMVVKAKLCNLKLTEVPVSLLADRDWRKPHLPAYTAGWNNLKYIFLLASEFIFIKLWFLVSLLWLIILISQIFWPVIINGITFWTYYLFLAILFWSVGFSIFQMWVLTQNFSYLNEFRTTKISKFIKEKFTFERWIVFWLLFWFIWFIFDLVVLIKWFNTWIIDILSVKIWLYALFFIITWVQLIYFSFIFYLFNKNK</sequence>
<keyword evidence="3" id="KW-0808">Transferase</keyword>
<reference evidence="3" key="1">
    <citation type="journal article" date="2012" name="Science">
        <title>Fermentation, hydrogen, and sulfur metabolism in multiple uncultivated bacterial phyla.</title>
        <authorList>
            <person name="Wrighton K.C."/>
            <person name="Thomas B.C."/>
            <person name="Sharon I."/>
            <person name="Miller C.S."/>
            <person name="Castelle C.J."/>
            <person name="VerBerkmoes N.C."/>
            <person name="Wilkins M.J."/>
            <person name="Hettich R.L."/>
            <person name="Lipton M.S."/>
            <person name="Williams K.H."/>
            <person name="Long P.E."/>
            <person name="Banfield J.F."/>
        </authorList>
    </citation>
    <scope>NUCLEOTIDE SEQUENCE [LARGE SCALE GENOMIC DNA]</scope>
</reference>
<proteinExistence type="predicted"/>
<keyword evidence="1" id="KW-1133">Transmembrane helix</keyword>
<keyword evidence="1" id="KW-0812">Transmembrane</keyword>
<gene>
    <name evidence="3" type="ORF">ACD_49C00060G0031</name>
</gene>
<dbReference type="GO" id="GO:0016740">
    <property type="term" value="F:transferase activity"/>
    <property type="evidence" value="ECO:0007669"/>
    <property type="project" value="UniProtKB-KW"/>
</dbReference>
<dbReference type="InterPro" id="IPR001173">
    <property type="entry name" value="Glyco_trans_2-like"/>
</dbReference>
<dbReference type="PANTHER" id="PTHR48090">
    <property type="entry name" value="UNDECAPRENYL-PHOSPHATE 4-DEOXY-4-FORMAMIDO-L-ARABINOSE TRANSFERASE-RELATED"/>
    <property type="match status" value="1"/>
</dbReference>
<feature type="transmembrane region" description="Helical" evidence="1">
    <location>
        <begin position="267"/>
        <end position="295"/>
    </location>
</feature>
<dbReference type="AlphaFoldDB" id="K2BVF3"/>
<comment type="caution">
    <text evidence="3">The sequence shown here is derived from an EMBL/GenBank/DDBJ whole genome shotgun (WGS) entry which is preliminary data.</text>
</comment>
<organism evidence="3">
    <name type="scientific">uncultured bacterium</name>
    <name type="common">gcode 4</name>
    <dbReference type="NCBI Taxonomy" id="1234023"/>
    <lineage>
        <taxon>Bacteria</taxon>
        <taxon>environmental samples</taxon>
    </lineage>
</organism>
<feature type="transmembrane region" description="Helical" evidence="1">
    <location>
        <begin position="134"/>
        <end position="152"/>
    </location>
</feature>
<dbReference type="InterPro" id="IPR050256">
    <property type="entry name" value="Glycosyltransferase_2"/>
</dbReference>
<evidence type="ECO:0000313" key="3">
    <source>
        <dbReference type="EMBL" id="EKD66189.1"/>
    </source>
</evidence>
<protein>
    <submittedName>
        <fullName evidence="3">Dolichol-p-glucose synthetase, (Glycosyltransferase)</fullName>
    </submittedName>
</protein>
<feature type="transmembrane region" description="Helical" evidence="1">
    <location>
        <begin position="316"/>
        <end position="339"/>
    </location>
</feature>
<evidence type="ECO:0000256" key="1">
    <source>
        <dbReference type="SAM" id="Phobius"/>
    </source>
</evidence>
<dbReference type="PANTHER" id="PTHR48090:SF7">
    <property type="entry name" value="RFBJ PROTEIN"/>
    <property type="match status" value="1"/>
</dbReference>
<evidence type="ECO:0000259" key="2">
    <source>
        <dbReference type="Pfam" id="PF00535"/>
    </source>
</evidence>
<feature type="transmembrane region" description="Helical" evidence="1">
    <location>
        <begin position="233"/>
        <end position="255"/>
    </location>
</feature>
<feature type="domain" description="Glycosyltransferase 2-like" evidence="2">
    <location>
        <begin position="7"/>
        <end position="170"/>
    </location>
</feature>
<dbReference type="Pfam" id="PF00535">
    <property type="entry name" value="Glycos_transf_2"/>
    <property type="match status" value="1"/>
</dbReference>
<name>K2BVF3_9BACT</name>